<keyword evidence="2" id="KW-1185">Reference proteome</keyword>
<evidence type="ECO:0000313" key="1">
    <source>
        <dbReference type="EMBL" id="GBG41114.1"/>
    </source>
</evidence>
<organism evidence="1 2">
    <name type="scientific">Chara braunii</name>
    <name type="common">Braun's stonewort</name>
    <dbReference type="NCBI Taxonomy" id="69332"/>
    <lineage>
        <taxon>Eukaryota</taxon>
        <taxon>Viridiplantae</taxon>
        <taxon>Streptophyta</taxon>
        <taxon>Charophyceae</taxon>
        <taxon>Charales</taxon>
        <taxon>Characeae</taxon>
        <taxon>Chara</taxon>
    </lineage>
</organism>
<feature type="non-terminal residue" evidence="1">
    <location>
        <position position="1"/>
    </location>
</feature>
<reference evidence="1 2" key="1">
    <citation type="journal article" date="2018" name="Cell">
        <title>The Chara Genome: Secondary Complexity and Implications for Plant Terrestrialization.</title>
        <authorList>
            <person name="Nishiyama T."/>
            <person name="Sakayama H."/>
            <person name="Vries J.D."/>
            <person name="Buschmann H."/>
            <person name="Saint-Marcoux D."/>
            <person name="Ullrich K.K."/>
            <person name="Haas F.B."/>
            <person name="Vanderstraeten L."/>
            <person name="Becker D."/>
            <person name="Lang D."/>
            <person name="Vosolsobe S."/>
            <person name="Rombauts S."/>
            <person name="Wilhelmsson P.K.I."/>
            <person name="Janitza P."/>
            <person name="Kern R."/>
            <person name="Heyl A."/>
            <person name="Rumpler F."/>
            <person name="Villalobos L.I.A.C."/>
            <person name="Clay J.M."/>
            <person name="Skokan R."/>
            <person name="Toyoda A."/>
            <person name="Suzuki Y."/>
            <person name="Kagoshima H."/>
            <person name="Schijlen E."/>
            <person name="Tajeshwar N."/>
            <person name="Catarino B."/>
            <person name="Hetherington A.J."/>
            <person name="Saltykova A."/>
            <person name="Bonnot C."/>
            <person name="Breuninger H."/>
            <person name="Symeonidi A."/>
            <person name="Radhakrishnan G.V."/>
            <person name="Van Nieuwerburgh F."/>
            <person name="Deforce D."/>
            <person name="Chang C."/>
            <person name="Karol K.G."/>
            <person name="Hedrich R."/>
            <person name="Ulvskov P."/>
            <person name="Glockner G."/>
            <person name="Delwiche C.F."/>
            <person name="Petrasek J."/>
            <person name="Van de Peer Y."/>
            <person name="Friml J."/>
            <person name="Beilby M."/>
            <person name="Dolan L."/>
            <person name="Kohara Y."/>
            <person name="Sugano S."/>
            <person name="Fujiyama A."/>
            <person name="Delaux P.-M."/>
            <person name="Quint M."/>
            <person name="TheiBen G."/>
            <person name="Hagemann M."/>
            <person name="Harholt J."/>
            <person name="Dunand C."/>
            <person name="Zachgo S."/>
            <person name="Langdale J."/>
            <person name="Maumus F."/>
            <person name="Straeten D.V.D."/>
            <person name="Gould S.B."/>
            <person name="Rensing S.A."/>
        </authorList>
    </citation>
    <scope>NUCLEOTIDE SEQUENCE [LARGE SCALE GENOMIC DNA]</scope>
    <source>
        <strain evidence="1 2">S276</strain>
    </source>
</reference>
<dbReference type="Proteomes" id="UP000265515">
    <property type="component" value="Unassembled WGS sequence"/>
</dbReference>
<evidence type="ECO:0000313" key="2">
    <source>
        <dbReference type="Proteomes" id="UP000265515"/>
    </source>
</evidence>
<accession>A0A388JJ47</accession>
<proteinExistence type="predicted"/>
<gene>
    <name evidence="1" type="ORF">CBR_g87639</name>
</gene>
<dbReference type="EMBL" id="BFEA01008604">
    <property type="protein sequence ID" value="GBG41114.1"/>
    <property type="molecule type" value="Genomic_DNA"/>
</dbReference>
<dbReference type="Gramene" id="GBG41114">
    <property type="protein sequence ID" value="GBG41114"/>
    <property type="gene ID" value="CBR_g87639"/>
</dbReference>
<dbReference type="AlphaFoldDB" id="A0A388JJ47"/>
<name>A0A388JJ47_CHABU</name>
<comment type="caution">
    <text evidence="1">The sequence shown here is derived from an EMBL/GenBank/DDBJ whole genome shotgun (WGS) entry which is preliminary data.</text>
</comment>
<sequence>LERVSNGFRALERSLEILLRLAGAGGGSGNMRFMWAWEKVDAGRGGAGGGGGGEEEEVTTSAWADSVDFDAVEISRKFRGKLSGLQVN</sequence>
<protein>
    <submittedName>
        <fullName evidence="1">Uncharacterized protein</fullName>
    </submittedName>
</protein>